<sequence length="417" mass="46522">MSATPDILLICGMHRSGTSALAEACYRAGFSIADDRVADDSQVNSRGFWEDRLVVELNEQILETLGLHWSSVSPLPPDWLQRTDITRLMSAAVSHLQASYAARLPAVIKDPRLCRLLPFWLSAAEQCGWTAGCLLALRAPQAVAASLAQRDGLPESQAALLWSVYMQEAVLHSTDLPRRFVDYDALLENGPARLLTALTELGFSCDGQTEALSSVIDNNLRHHRNSGGEPVSGIGQKTQALYQQYLSAEGTSSRSPAAHKLDAADPLTVVDALTQALLASHREQFRIGQLHEHALSTIDERDQQLQQRNREYDHAESIVVQRDKDLQIARHEHNLMNEQLISVSEQLTAVSQELKKHAEALEWSDGERRNAARYINTLEHRIRELEARWTALAHSVPGRLAIHWLNRQQPAQRDSND</sequence>
<protein>
    <recommendedName>
        <fullName evidence="3">Sulfotransferase domain-containing protein</fullName>
    </recommendedName>
</protein>
<keyword evidence="2" id="KW-1185">Reference proteome</keyword>
<gene>
    <name evidence="1" type="ORF">PHACT_12030</name>
</gene>
<dbReference type="OrthoDB" id="9179784at2"/>
<dbReference type="AlphaFoldDB" id="A0A1E8CMY3"/>
<name>A0A1E8CMY3_9GAMM</name>
<evidence type="ECO:0000313" key="2">
    <source>
        <dbReference type="Proteomes" id="UP000175669"/>
    </source>
</evidence>
<dbReference type="Gene3D" id="3.40.50.300">
    <property type="entry name" value="P-loop containing nucleotide triphosphate hydrolases"/>
    <property type="match status" value="1"/>
</dbReference>
<dbReference type="Proteomes" id="UP000175669">
    <property type="component" value="Unassembled WGS sequence"/>
</dbReference>
<accession>A0A1E8CMY3</accession>
<comment type="caution">
    <text evidence="1">The sequence shown here is derived from an EMBL/GenBank/DDBJ whole genome shotgun (WGS) entry which is preliminary data.</text>
</comment>
<reference evidence="2" key="1">
    <citation type="submission" date="2016-07" db="EMBL/GenBank/DDBJ databases">
        <authorList>
            <person name="Florea S."/>
            <person name="Webb J.S."/>
            <person name="Jaromczyk J."/>
            <person name="Schardl C.L."/>
        </authorList>
    </citation>
    <scope>NUCLEOTIDE SEQUENCE [LARGE SCALE GENOMIC DNA]</scope>
    <source>
        <strain evidence="2">KCTC 42131</strain>
    </source>
</reference>
<dbReference type="EMBL" id="MASR01000001">
    <property type="protein sequence ID" value="OFE13773.1"/>
    <property type="molecule type" value="Genomic_DNA"/>
</dbReference>
<dbReference type="RefSeq" id="WP_070117991.1">
    <property type="nucleotide sequence ID" value="NZ_MASR01000001.1"/>
</dbReference>
<proteinExistence type="predicted"/>
<dbReference type="STRING" id="1524254.PHACT_12030"/>
<evidence type="ECO:0008006" key="3">
    <source>
        <dbReference type="Google" id="ProtNLM"/>
    </source>
</evidence>
<evidence type="ECO:0000313" key="1">
    <source>
        <dbReference type="EMBL" id="OFE13773.1"/>
    </source>
</evidence>
<organism evidence="1 2">
    <name type="scientific">Pseudohongiella acticola</name>
    <dbReference type="NCBI Taxonomy" id="1524254"/>
    <lineage>
        <taxon>Bacteria</taxon>
        <taxon>Pseudomonadati</taxon>
        <taxon>Pseudomonadota</taxon>
        <taxon>Gammaproteobacteria</taxon>
        <taxon>Pseudomonadales</taxon>
        <taxon>Pseudohongiellaceae</taxon>
        <taxon>Pseudohongiella</taxon>
    </lineage>
</organism>
<dbReference type="InterPro" id="IPR027417">
    <property type="entry name" value="P-loop_NTPase"/>
</dbReference>
<dbReference type="SUPFAM" id="SSF52540">
    <property type="entry name" value="P-loop containing nucleoside triphosphate hydrolases"/>
    <property type="match status" value="1"/>
</dbReference>